<dbReference type="PANTHER" id="PTHR21256">
    <property type="entry name" value="HISTIDINOL DEHYDROGENASE HDH"/>
    <property type="match status" value="1"/>
</dbReference>
<dbReference type="Proteomes" id="UP000001058">
    <property type="component" value="Unassembled WGS sequence"/>
</dbReference>
<evidence type="ECO:0000256" key="12">
    <source>
        <dbReference type="PIRSR" id="PIRSR000099-2"/>
    </source>
</evidence>
<dbReference type="EMBL" id="GL378345">
    <property type="protein sequence ID" value="EFJ47414.1"/>
    <property type="molecule type" value="Genomic_DNA"/>
</dbReference>
<comment type="catalytic activity">
    <reaction evidence="9 10">
        <text>L-histidinol + 2 NAD(+) + H2O = L-histidine + 2 NADH + 3 H(+)</text>
        <dbReference type="Rhea" id="RHEA:20641"/>
        <dbReference type="ChEBI" id="CHEBI:15377"/>
        <dbReference type="ChEBI" id="CHEBI:15378"/>
        <dbReference type="ChEBI" id="CHEBI:57540"/>
        <dbReference type="ChEBI" id="CHEBI:57595"/>
        <dbReference type="ChEBI" id="CHEBI:57699"/>
        <dbReference type="ChEBI" id="CHEBI:57945"/>
        <dbReference type="EC" id="1.1.1.23"/>
    </reaction>
</comment>
<dbReference type="PANTHER" id="PTHR21256:SF2">
    <property type="entry name" value="HISTIDINE BIOSYNTHESIS TRIFUNCTIONAL PROTEIN"/>
    <property type="match status" value="1"/>
</dbReference>
<keyword evidence="7 10" id="KW-0520">NAD</keyword>
<feature type="binding site" evidence="13">
    <location>
        <position position="266"/>
    </location>
    <ligand>
        <name>substrate</name>
    </ligand>
</feature>
<dbReference type="PIRSF" id="PIRSF000099">
    <property type="entry name" value="Histidinol_dh"/>
    <property type="match status" value="1"/>
</dbReference>
<dbReference type="FunCoup" id="D8TYL0">
    <property type="interactions" value="1015"/>
</dbReference>
<keyword evidence="5 14" id="KW-0862">Zinc</keyword>
<evidence type="ECO:0000313" key="17">
    <source>
        <dbReference type="Proteomes" id="UP000001058"/>
    </source>
</evidence>
<dbReference type="GO" id="GO:0000105">
    <property type="term" value="P:L-histidine biosynthetic process"/>
    <property type="evidence" value="ECO:0007669"/>
    <property type="project" value="UniProtKB-UniRule"/>
</dbReference>
<comment type="function">
    <text evidence="10">Catalyzes the sequential NAD-dependent oxidations of L-histidinol to L-histidinaldehyde and then to L-histidine.</text>
</comment>
<evidence type="ECO:0000256" key="7">
    <source>
        <dbReference type="ARBA" id="ARBA00023027"/>
    </source>
</evidence>
<keyword evidence="10" id="KW-0934">Plastid</keyword>
<feature type="binding site" evidence="14">
    <location>
        <position position="266"/>
    </location>
    <ligand>
        <name>Zn(2+)</name>
        <dbReference type="ChEBI" id="CHEBI:29105"/>
    </ligand>
</feature>
<feature type="binding site" evidence="12">
    <location>
        <position position="215"/>
    </location>
    <ligand>
        <name>NAD(+)</name>
        <dbReference type="ChEBI" id="CHEBI:57540"/>
    </ligand>
</feature>
<organism evidence="17">
    <name type="scientific">Volvox carteri f. nagariensis</name>
    <dbReference type="NCBI Taxonomy" id="3068"/>
    <lineage>
        <taxon>Eukaryota</taxon>
        <taxon>Viridiplantae</taxon>
        <taxon>Chlorophyta</taxon>
        <taxon>core chlorophytes</taxon>
        <taxon>Chlorophyceae</taxon>
        <taxon>CS clade</taxon>
        <taxon>Chlamydomonadales</taxon>
        <taxon>Volvocaceae</taxon>
        <taxon>Volvox</taxon>
    </lineage>
</organism>
<dbReference type="FunFam" id="3.40.50.1980:FF:000002">
    <property type="entry name" value="Histidinol dehydrogenase, chloroplastic"/>
    <property type="match status" value="1"/>
</dbReference>
<dbReference type="GO" id="GO:0051287">
    <property type="term" value="F:NAD binding"/>
    <property type="evidence" value="ECO:0007669"/>
    <property type="project" value="InterPro"/>
</dbReference>
<feature type="binding site" evidence="13">
    <location>
        <position position="241"/>
    </location>
    <ligand>
        <name>substrate</name>
    </ligand>
</feature>
<evidence type="ECO:0000256" key="4">
    <source>
        <dbReference type="ARBA" id="ARBA00022723"/>
    </source>
</evidence>
<name>D8TYL0_VOLCA</name>
<feature type="binding site" evidence="14">
    <location>
        <position position="263"/>
    </location>
    <ligand>
        <name>Zn(2+)</name>
        <dbReference type="ChEBI" id="CHEBI:29105"/>
    </ligand>
</feature>
<keyword evidence="3 10" id="KW-0028">Amino-acid biosynthesis</keyword>
<dbReference type="eggNOG" id="KOG2697">
    <property type="taxonomic scope" value="Eukaryota"/>
</dbReference>
<feature type="binding site" evidence="13">
    <location>
        <position position="263"/>
    </location>
    <ligand>
        <name>substrate</name>
    </ligand>
</feature>
<dbReference type="RefSeq" id="XP_002951603.1">
    <property type="nucleotide sequence ID" value="XM_002951557.1"/>
</dbReference>
<dbReference type="GO" id="GO:0046872">
    <property type="term" value="F:metal ion binding"/>
    <property type="evidence" value="ECO:0007669"/>
    <property type="project" value="UniProtKB-KW"/>
</dbReference>
<accession>D8TYL0</accession>
<dbReference type="AlphaFoldDB" id="D8TYL0"/>
<feature type="binding site" evidence="13">
    <location>
        <position position="421"/>
    </location>
    <ligand>
        <name>substrate</name>
    </ligand>
</feature>
<feature type="binding site" evidence="13">
    <location>
        <position position="362"/>
    </location>
    <ligand>
        <name>substrate</name>
    </ligand>
</feature>
<protein>
    <recommendedName>
        <fullName evidence="10">Histidinol dehydrogenase, chloroplastic</fullName>
        <shortName evidence="10">HDH</shortName>
    </recommendedName>
</protein>
<dbReference type="FunFam" id="3.40.50.1980:FF:000001">
    <property type="entry name" value="Histidinol dehydrogenase"/>
    <property type="match status" value="1"/>
</dbReference>
<evidence type="ECO:0000256" key="11">
    <source>
        <dbReference type="PIRSR" id="PIRSR000099-1"/>
    </source>
</evidence>
<dbReference type="GO" id="GO:0005829">
    <property type="term" value="C:cytosol"/>
    <property type="evidence" value="ECO:0007669"/>
    <property type="project" value="TreeGrafter"/>
</dbReference>
<evidence type="ECO:0000256" key="2">
    <source>
        <dbReference type="ARBA" id="ARBA00010178"/>
    </source>
</evidence>
<dbReference type="Gene3D" id="1.20.5.1300">
    <property type="match status" value="1"/>
</dbReference>
<keyword evidence="4 14" id="KW-0479">Metal-binding</keyword>
<evidence type="ECO:0000256" key="15">
    <source>
        <dbReference type="RuleBase" id="RU004175"/>
    </source>
</evidence>
<dbReference type="KEGG" id="vcn:VOLCADRAFT_81513"/>
<dbReference type="NCBIfam" id="TIGR00069">
    <property type="entry name" value="hisD"/>
    <property type="match status" value="1"/>
</dbReference>
<dbReference type="HAMAP" id="MF_01024">
    <property type="entry name" value="HisD"/>
    <property type="match status" value="1"/>
</dbReference>
<dbReference type="InParanoid" id="D8TYL0"/>
<dbReference type="InterPro" id="IPR001692">
    <property type="entry name" value="Histidinol_DH_CS"/>
</dbReference>
<evidence type="ECO:0000256" key="3">
    <source>
        <dbReference type="ARBA" id="ARBA00022605"/>
    </source>
</evidence>
<evidence type="ECO:0000256" key="14">
    <source>
        <dbReference type="PIRSR" id="PIRSR000099-4"/>
    </source>
</evidence>
<comment type="pathway">
    <text evidence="1 10">Amino-acid biosynthesis; L-histidine biosynthesis; L-histidine from 5-phospho-alpha-D-ribose 1-diphosphate: step 9/9.</text>
</comment>
<evidence type="ECO:0000256" key="10">
    <source>
        <dbReference type="PIRNR" id="PIRNR000099"/>
    </source>
</evidence>
<feature type="active site" description="Proton acceptor" evidence="11">
    <location>
        <position position="328"/>
    </location>
</feature>
<evidence type="ECO:0000256" key="5">
    <source>
        <dbReference type="ARBA" id="ARBA00022833"/>
    </source>
</evidence>
<comment type="cofactor">
    <cofactor evidence="14">
        <name>Zn(2+)</name>
        <dbReference type="ChEBI" id="CHEBI:29105"/>
    </cofactor>
    <text evidence="14">Binds 1 zinc ion per subunit.</text>
</comment>
<feature type="binding site" evidence="12">
    <location>
        <position position="192"/>
    </location>
    <ligand>
        <name>NAD(+)</name>
        <dbReference type="ChEBI" id="CHEBI:57540"/>
    </ligand>
</feature>
<feature type="binding site" evidence="14">
    <location>
        <position position="421"/>
    </location>
    <ligand>
        <name>Zn(2+)</name>
        <dbReference type="ChEBI" id="CHEBI:29105"/>
    </ligand>
</feature>
<evidence type="ECO:0000256" key="1">
    <source>
        <dbReference type="ARBA" id="ARBA00004940"/>
    </source>
</evidence>
<dbReference type="InterPro" id="IPR012131">
    <property type="entry name" value="Hstdl_DH"/>
</dbReference>
<dbReference type="UniPathway" id="UPA00031">
    <property type="reaction ID" value="UER00014"/>
</dbReference>
<keyword evidence="10" id="KW-0150">Chloroplast</keyword>
<reference evidence="16 17" key="1">
    <citation type="journal article" date="2010" name="Science">
        <title>Genomic analysis of organismal complexity in the multicellular green alga Volvox carteri.</title>
        <authorList>
            <person name="Prochnik S.E."/>
            <person name="Umen J."/>
            <person name="Nedelcu A.M."/>
            <person name="Hallmann A."/>
            <person name="Miller S.M."/>
            <person name="Nishii I."/>
            <person name="Ferris P."/>
            <person name="Kuo A."/>
            <person name="Mitros T."/>
            <person name="Fritz-Laylin L.K."/>
            <person name="Hellsten U."/>
            <person name="Chapman J."/>
            <person name="Simakov O."/>
            <person name="Rensing S.A."/>
            <person name="Terry A."/>
            <person name="Pangilinan J."/>
            <person name="Kapitonov V."/>
            <person name="Jurka J."/>
            <person name="Salamov A."/>
            <person name="Shapiro H."/>
            <person name="Schmutz J."/>
            <person name="Grimwood J."/>
            <person name="Lindquist E."/>
            <person name="Lucas S."/>
            <person name="Grigoriev I.V."/>
            <person name="Schmitt R."/>
            <person name="Kirk D."/>
            <person name="Rokhsar D.S."/>
        </authorList>
    </citation>
    <scope>NUCLEOTIDE SEQUENCE [LARGE SCALE GENOMIC DNA]</scope>
    <source>
        <strain evidence="17">f. Nagariensis / Eve</strain>
    </source>
</reference>
<feature type="binding site" evidence="13">
    <location>
        <position position="329"/>
    </location>
    <ligand>
        <name>substrate</name>
    </ligand>
</feature>
<dbReference type="PRINTS" id="PR00083">
    <property type="entry name" value="HOLDHDRGNASE"/>
</dbReference>
<dbReference type="OrthoDB" id="1703565at2759"/>
<dbReference type="STRING" id="3068.D8TYL0"/>
<dbReference type="FunFam" id="1.20.5.1300:FF:000002">
    <property type="entry name" value="Histidinol dehydrogenase, chloroplastic"/>
    <property type="match status" value="1"/>
</dbReference>
<evidence type="ECO:0000256" key="13">
    <source>
        <dbReference type="PIRSR" id="PIRSR000099-3"/>
    </source>
</evidence>
<dbReference type="InterPro" id="IPR022695">
    <property type="entry name" value="Histidinol_DH_monofunct"/>
</dbReference>
<dbReference type="InterPro" id="IPR016161">
    <property type="entry name" value="Ald_DH/histidinol_DH"/>
</dbReference>
<dbReference type="GeneID" id="9615687"/>
<feature type="binding site" evidence="12">
    <location>
        <position position="130"/>
    </location>
    <ligand>
        <name>NAD(+)</name>
        <dbReference type="ChEBI" id="CHEBI:57540"/>
    </ligand>
</feature>
<feature type="binding site" evidence="14">
    <location>
        <position position="362"/>
    </location>
    <ligand>
        <name>Zn(2+)</name>
        <dbReference type="ChEBI" id="CHEBI:29105"/>
    </ligand>
</feature>
<sequence length="432" mass="46044">MEAPTTLRTYQYSQLSPVEMKQVLARPRVDFTSILNTVAPIVENVRTNGDDAVREYTAKFDRVQLDTVCVRIEELPDPVLPAEVTAAFDVAYNNIRAFHQAQQTPAMEVETMPGVRCRRVTRPINSVGVYVPGGTAVLPSSALMLSVPAALAGCGTIVLATPPRPDGTITPEVLYCAKKAGVTHILKAGGAQAVAAMAWGTASCPKVDKILGPGNQYVTAAKMLLQNSEAMVSIDMPAGPSEVLVIADSGASPAHVAADLLSQAEHGPDSQVVLVALPGVDLAAVAAEVDRQCSALPRNDTARKALSHSYAVCSRDEAIRFSNMYAPEHLIVNVEDAEDWLPGLDNAGSVFLGRWTPESVGDYASGTNHVLPTYGYARMYSGVSLDSFQKKMTVQNLSYEGLANLGPSVAKMAEVEGLEAHRRAVTLRLGMQ</sequence>
<evidence type="ECO:0000256" key="6">
    <source>
        <dbReference type="ARBA" id="ARBA00023002"/>
    </source>
</evidence>
<dbReference type="Gene3D" id="3.40.50.1980">
    <property type="entry name" value="Nitrogenase molybdenum iron protein domain"/>
    <property type="match status" value="2"/>
</dbReference>
<keyword evidence="8 10" id="KW-0368">Histidine biosynthesis</keyword>
<keyword evidence="17" id="KW-1185">Reference proteome</keyword>
<dbReference type="PROSITE" id="PS00611">
    <property type="entry name" value="HISOL_DEHYDROGENASE"/>
    <property type="match status" value="1"/>
</dbReference>
<comment type="subcellular location">
    <subcellularLocation>
        <location evidence="10">Plastid</location>
        <location evidence="10">Chloroplast</location>
    </subcellularLocation>
</comment>
<gene>
    <name evidence="16" type="ORF">VOLCADRAFT_81513</name>
</gene>
<dbReference type="GO" id="GO:0004399">
    <property type="term" value="F:histidinol dehydrogenase activity"/>
    <property type="evidence" value="ECO:0007669"/>
    <property type="project" value="UniProtKB-UniRule"/>
</dbReference>
<feature type="active site" description="Proton acceptor" evidence="11">
    <location>
        <position position="329"/>
    </location>
</feature>
<dbReference type="Pfam" id="PF00815">
    <property type="entry name" value="Histidinol_dh"/>
    <property type="match status" value="1"/>
</dbReference>
<dbReference type="SUPFAM" id="SSF53720">
    <property type="entry name" value="ALDH-like"/>
    <property type="match status" value="1"/>
</dbReference>
<keyword evidence="6 10" id="KW-0560">Oxidoreductase</keyword>
<proteinExistence type="inferred from homology"/>
<dbReference type="CDD" id="cd06572">
    <property type="entry name" value="Histidinol_dh"/>
    <property type="match status" value="1"/>
</dbReference>
<dbReference type="GO" id="GO:0009570">
    <property type="term" value="C:chloroplast stroma"/>
    <property type="evidence" value="ECO:0007669"/>
    <property type="project" value="TreeGrafter"/>
</dbReference>
<comment type="similarity">
    <text evidence="2 10 15">Belongs to the histidinol dehydrogenase family.</text>
</comment>
<feature type="binding site" evidence="13">
    <location>
        <position position="416"/>
    </location>
    <ligand>
        <name>substrate</name>
    </ligand>
</feature>
<evidence type="ECO:0000256" key="8">
    <source>
        <dbReference type="ARBA" id="ARBA00023102"/>
    </source>
</evidence>
<evidence type="ECO:0000313" key="16">
    <source>
        <dbReference type="EMBL" id="EFJ47414.1"/>
    </source>
</evidence>
<evidence type="ECO:0000256" key="9">
    <source>
        <dbReference type="ARBA" id="ARBA00049489"/>
    </source>
</evidence>